<dbReference type="InterPro" id="IPR008979">
    <property type="entry name" value="Galactose-bd-like_sf"/>
</dbReference>
<comment type="similarity">
    <text evidence="2">Belongs to the glycosyl hydrolase 2 family.</text>
</comment>
<dbReference type="EMBL" id="AP025739">
    <property type="protein sequence ID" value="BDI29242.1"/>
    <property type="molecule type" value="Genomic_DNA"/>
</dbReference>
<dbReference type="Proteomes" id="UP000287394">
    <property type="component" value="Chromosome"/>
</dbReference>
<dbReference type="Pfam" id="PF02929">
    <property type="entry name" value="Bgal_small_N"/>
    <property type="match status" value="1"/>
</dbReference>
<dbReference type="InterPro" id="IPR014718">
    <property type="entry name" value="GH-type_carb-bd"/>
</dbReference>
<evidence type="ECO:0000256" key="1">
    <source>
        <dbReference type="ARBA" id="ARBA00001412"/>
    </source>
</evidence>
<dbReference type="GO" id="GO:0005990">
    <property type="term" value="P:lactose catabolic process"/>
    <property type="evidence" value="ECO:0007669"/>
    <property type="project" value="TreeGrafter"/>
</dbReference>
<keyword evidence="4" id="KW-0378">Hydrolase</keyword>
<evidence type="ECO:0000256" key="3">
    <source>
        <dbReference type="ARBA" id="ARBA00012756"/>
    </source>
</evidence>
<evidence type="ECO:0000313" key="7">
    <source>
        <dbReference type="EMBL" id="BDI29242.1"/>
    </source>
</evidence>
<evidence type="ECO:0000256" key="4">
    <source>
        <dbReference type="ARBA" id="ARBA00022801"/>
    </source>
</evidence>
<dbReference type="Gene3D" id="2.70.98.10">
    <property type="match status" value="1"/>
</dbReference>
<dbReference type="SUPFAM" id="SSF51445">
    <property type="entry name" value="(Trans)glycosidases"/>
    <property type="match status" value="1"/>
</dbReference>
<dbReference type="InterPro" id="IPR006101">
    <property type="entry name" value="Glyco_hydro_2"/>
</dbReference>
<dbReference type="KEGG" id="ccot:CCAX7_12930"/>
<dbReference type="InterPro" id="IPR036156">
    <property type="entry name" value="Beta-gal/glucu_dom_sf"/>
</dbReference>
<dbReference type="PROSITE" id="PS50022">
    <property type="entry name" value="FA58C_3"/>
    <property type="match status" value="1"/>
</dbReference>
<dbReference type="Pfam" id="PF00754">
    <property type="entry name" value="F5_F8_type_C"/>
    <property type="match status" value="1"/>
</dbReference>
<dbReference type="InterPro" id="IPR017853">
    <property type="entry name" value="GH"/>
</dbReference>
<dbReference type="GO" id="GO:0004565">
    <property type="term" value="F:beta-galactosidase activity"/>
    <property type="evidence" value="ECO:0007669"/>
    <property type="project" value="UniProtKB-EC"/>
</dbReference>
<gene>
    <name evidence="7" type="ORF">CCAX7_12930</name>
</gene>
<sequence>MNKNVYLLAALLASAAGAPAAHADMSRVSAASLPIPLPASLPMPPDRLRAHNAWNLPMMGDWRFQLTHGHIVDRQFVSSAEDGGGATASSNETNNTPRMAFDGNPGTRWCADSSAVPQWIQADLKSVRHLTGVTLAWETPGNRYRGRIEGSPNGKDWTALADFTAAPGIGDGPVTIPELDVRYVRLTITGTQSGWASLREVQLHLNDAGQDVVWKPDPPLAPAADPHRDDFAQPGFDDAAWNTLAVPSNWEMAGYSIPTYNSVDDTVGLYRRWVMVPKAFAGRRIFWRFDGALEGAEVFVNGKKAGYHESGYTAFDVELTGLVQPGKRNLFAVRLSKTTPSSDAETGDFQCMGGIYRETSLIAVPKTHIHDITLDTPIAANDRDATLVTDVQVEGAPGESVALTGDLVGADGKSTPISLTGAGRIGADGAAAIHLSAPVTAPKLWSAEKPNLYYLVLRLTSGGKIAESVQQRFGFRQVTIKNNVVLWNGKPIKATGTCRHDFWADKGFALTDKEWTKDLQLMKDANINAIRTSHYNHAARFLELCEEKGFYILDEVPFCWINEKNDDPAFAPALLLRAADTIGRDKNRPCVLAWSIGNENGLGKNSQTLIDFVEKAEPTRPAFVSQQGTWGPKGQSFDDMHYPTPADVDRYLGGDAKKIPAVFSEHPHIFYQQAMQDYDPGTSDLWSEVMIKTWEKLWASPTILGSFIWEWQNQGIADKNKDKTRDFYLGPNHMRQENDKGVMDAFRNPKPEWWIVKMAYSPIGIGTRVVSASAGAFTVPLTNHYSFTDAKELACHWSAMRGDTALQSGVSRIACAPGASVSASFPAPAGATALTLEFVHPDGRSVTLARLPIEGAPTPAAPAGIVGAQPLTAQDTPDALTVRSAQQTIIFDKTTGGIRSWRAADRDLLTGAPILNLGESDTVDEKGFYHAPQPPVLNGAAVASQSNPDGSVRVTATSKVLASAAGDPLGTLTTTYDIQPNAQITVAWRLDWTAPETRLWEAGLKLPLPASYSQMGWSRDSYFTVYPAGHIGEPSGTCHAGDTLFRASKRDLHWMTLTDANGAGLALLSADTPLTARAQPADSGITLLASRDISPTREFSGPWVSEHDIVAAPGKPLSGSFVLRAVAGR</sequence>
<protein>
    <recommendedName>
        <fullName evidence="3">beta-galactosidase</fullName>
        <ecNumber evidence="3">3.2.1.23</ecNumber>
    </recommendedName>
    <alternativeName>
        <fullName evidence="6">Lactase</fullName>
    </alternativeName>
</protein>
<dbReference type="InterPro" id="IPR050347">
    <property type="entry name" value="Bact_Beta-galactosidase"/>
</dbReference>
<comment type="catalytic activity">
    <reaction evidence="1">
        <text>Hydrolysis of terminal non-reducing beta-D-galactose residues in beta-D-galactosides.</text>
        <dbReference type="EC" id="3.2.1.23"/>
    </reaction>
</comment>
<dbReference type="InterPro" id="IPR011013">
    <property type="entry name" value="Gal_mutarotase_sf_dom"/>
</dbReference>
<dbReference type="GO" id="GO:0009341">
    <property type="term" value="C:beta-galactosidase complex"/>
    <property type="evidence" value="ECO:0007669"/>
    <property type="project" value="InterPro"/>
</dbReference>
<dbReference type="InterPro" id="IPR004199">
    <property type="entry name" value="B-gal_small/dom_5"/>
</dbReference>
<dbReference type="SUPFAM" id="SSF49303">
    <property type="entry name" value="beta-Galactosidase/glucuronidase domain"/>
    <property type="match status" value="2"/>
</dbReference>
<dbReference type="PRINTS" id="PR00132">
    <property type="entry name" value="GLHYDRLASE2"/>
</dbReference>
<dbReference type="InterPro" id="IPR006104">
    <property type="entry name" value="Glyco_hydro_2_N"/>
</dbReference>
<reference evidence="7 8" key="1">
    <citation type="journal article" date="2019" name="Int. J. Syst. Evol. Microbiol.">
        <title>Capsulimonas corticalis gen. nov., sp. nov., an aerobic capsulated bacterium, of a novel bacterial order, Capsulimonadales ord. nov., of the class Armatimonadia of the phylum Armatimonadetes.</title>
        <authorList>
            <person name="Li J."/>
            <person name="Kudo C."/>
            <person name="Tonouchi A."/>
        </authorList>
    </citation>
    <scope>NUCLEOTIDE SEQUENCE [LARGE SCALE GENOMIC DNA]</scope>
    <source>
        <strain evidence="7 8">AX-7</strain>
    </source>
</reference>
<dbReference type="SUPFAM" id="SSF74650">
    <property type="entry name" value="Galactose mutarotase-like"/>
    <property type="match status" value="1"/>
</dbReference>
<dbReference type="Pfam" id="PF02836">
    <property type="entry name" value="Glyco_hydro_2_C"/>
    <property type="match status" value="1"/>
</dbReference>
<dbReference type="SUPFAM" id="SSF49785">
    <property type="entry name" value="Galactose-binding domain-like"/>
    <property type="match status" value="2"/>
</dbReference>
<keyword evidence="5" id="KW-0326">Glycosidase</keyword>
<accession>A0A402D4M9</accession>
<evidence type="ECO:0000313" key="8">
    <source>
        <dbReference type="Proteomes" id="UP000287394"/>
    </source>
</evidence>
<dbReference type="SMART" id="SM01038">
    <property type="entry name" value="Bgal_small_N"/>
    <property type="match status" value="1"/>
</dbReference>
<keyword evidence="8" id="KW-1185">Reference proteome</keyword>
<dbReference type="EC" id="3.2.1.23" evidence="3"/>
<evidence type="ECO:0000256" key="5">
    <source>
        <dbReference type="ARBA" id="ARBA00023295"/>
    </source>
</evidence>
<dbReference type="AlphaFoldDB" id="A0A402D4M9"/>
<dbReference type="InterPro" id="IPR006103">
    <property type="entry name" value="Glyco_hydro_2_cat"/>
</dbReference>
<dbReference type="InterPro" id="IPR006102">
    <property type="entry name" value="Ig-like_GH2"/>
</dbReference>
<dbReference type="Pfam" id="PF00703">
    <property type="entry name" value="Glyco_hydro_2"/>
    <property type="match status" value="1"/>
</dbReference>
<organism evidence="7 8">
    <name type="scientific">Capsulimonas corticalis</name>
    <dbReference type="NCBI Taxonomy" id="2219043"/>
    <lineage>
        <taxon>Bacteria</taxon>
        <taxon>Bacillati</taxon>
        <taxon>Armatimonadota</taxon>
        <taxon>Armatimonadia</taxon>
        <taxon>Capsulimonadales</taxon>
        <taxon>Capsulimonadaceae</taxon>
        <taxon>Capsulimonas</taxon>
    </lineage>
</organism>
<dbReference type="InterPro" id="IPR000421">
    <property type="entry name" value="FA58C"/>
</dbReference>
<dbReference type="PANTHER" id="PTHR46323:SF2">
    <property type="entry name" value="BETA-GALACTOSIDASE"/>
    <property type="match status" value="1"/>
</dbReference>
<proteinExistence type="inferred from homology"/>
<dbReference type="Gene3D" id="2.60.40.10">
    <property type="entry name" value="Immunoglobulins"/>
    <property type="match status" value="2"/>
</dbReference>
<dbReference type="PANTHER" id="PTHR46323">
    <property type="entry name" value="BETA-GALACTOSIDASE"/>
    <property type="match status" value="1"/>
</dbReference>
<dbReference type="Gene3D" id="2.60.120.260">
    <property type="entry name" value="Galactose-binding domain-like"/>
    <property type="match status" value="2"/>
</dbReference>
<dbReference type="GO" id="GO:0030246">
    <property type="term" value="F:carbohydrate binding"/>
    <property type="evidence" value="ECO:0007669"/>
    <property type="project" value="InterPro"/>
</dbReference>
<evidence type="ECO:0000256" key="2">
    <source>
        <dbReference type="ARBA" id="ARBA00007401"/>
    </source>
</evidence>
<dbReference type="RefSeq" id="WP_119324481.1">
    <property type="nucleotide sequence ID" value="NZ_AP025739.1"/>
</dbReference>
<name>A0A402D4M9_9BACT</name>
<dbReference type="InterPro" id="IPR013783">
    <property type="entry name" value="Ig-like_fold"/>
</dbReference>
<evidence type="ECO:0000256" key="6">
    <source>
        <dbReference type="ARBA" id="ARBA00032230"/>
    </source>
</evidence>
<dbReference type="Gene3D" id="3.20.20.80">
    <property type="entry name" value="Glycosidases"/>
    <property type="match status" value="1"/>
</dbReference>
<dbReference type="OrthoDB" id="9762066at2"/>
<dbReference type="Pfam" id="PF02837">
    <property type="entry name" value="Glyco_hydro_2_N"/>
    <property type="match status" value="1"/>
</dbReference>